<dbReference type="Gene3D" id="3.40.50.80">
    <property type="entry name" value="Nucleotide-binding domain of ferredoxin-NADP reductase (FNR) module"/>
    <property type="match status" value="1"/>
</dbReference>
<protein>
    <submittedName>
        <fullName evidence="1">Uncharacterized protein</fullName>
    </submittedName>
</protein>
<dbReference type="Proteomes" id="UP001179952">
    <property type="component" value="Unassembled WGS sequence"/>
</dbReference>
<proteinExistence type="predicted"/>
<dbReference type="InterPro" id="IPR039261">
    <property type="entry name" value="FNR_nucleotide-bd"/>
</dbReference>
<reference evidence="1" key="2">
    <citation type="submission" date="2023-06" db="EMBL/GenBank/DDBJ databases">
        <authorList>
            <person name="Ma L."/>
            <person name="Liu K.-W."/>
            <person name="Li Z."/>
            <person name="Hsiao Y.-Y."/>
            <person name="Qi Y."/>
            <person name="Fu T."/>
            <person name="Tang G."/>
            <person name="Zhang D."/>
            <person name="Sun W.-H."/>
            <person name="Liu D.-K."/>
            <person name="Li Y."/>
            <person name="Chen G.-Z."/>
            <person name="Liu X.-D."/>
            <person name="Liao X.-Y."/>
            <person name="Jiang Y.-T."/>
            <person name="Yu X."/>
            <person name="Hao Y."/>
            <person name="Huang J."/>
            <person name="Zhao X.-W."/>
            <person name="Ke S."/>
            <person name="Chen Y.-Y."/>
            <person name="Wu W.-L."/>
            <person name="Hsu J.-L."/>
            <person name="Lin Y.-F."/>
            <person name="Huang M.-D."/>
            <person name="Li C.-Y."/>
            <person name="Huang L."/>
            <person name="Wang Z.-W."/>
            <person name="Zhao X."/>
            <person name="Zhong W.-Y."/>
            <person name="Peng D.-H."/>
            <person name="Ahmad S."/>
            <person name="Lan S."/>
            <person name="Zhang J.-S."/>
            <person name="Tsai W.-C."/>
            <person name="Van De Peer Y."/>
            <person name="Liu Z.-J."/>
        </authorList>
    </citation>
    <scope>NUCLEOTIDE SEQUENCE</scope>
    <source>
        <strain evidence="1">SCP</strain>
        <tissue evidence="1">Leaves</tissue>
    </source>
</reference>
<evidence type="ECO:0000313" key="1">
    <source>
        <dbReference type="EMBL" id="KAK1273495.1"/>
    </source>
</evidence>
<organism evidence="1 2">
    <name type="scientific">Acorus gramineus</name>
    <name type="common">Dwarf sweet flag</name>
    <dbReference type="NCBI Taxonomy" id="55184"/>
    <lineage>
        <taxon>Eukaryota</taxon>
        <taxon>Viridiplantae</taxon>
        <taxon>Streptophyta</taxon>
        <taxon>Embryophyta</taxon>
        <taxon>Tracheophyta</taxon>
        <taxon>Spermatophyta</taxon>
        <taxon>Magnoliopsida</taxon>
        <taxon>Liliopsida</taxon>
        <taxon>Acoraceae</taxon>
        <taxon>Acorus</taxon>
    </lineage>
</organism>
<evidence type="ECO:0000313" key="2">
    <source>
        <dbReference type="Proteomes" id="UP001179952"/>
    </source>
</evidence>
<sequence>MTPSAHFYWVTREPGSFEWFKAVVDEVYGSGSGPPEAGRLYPWLFHSEWNPSALRDFHSVAPPSRVVEISTQNVTEWRNPNRPARSPSS</sequence>
<reference evidence="1" key="1">
    <citation type="journal article" date="2023" name="Nat. Commun.">
        <title>Diploid and tetraploid genomes of Acorus and the evolution of monocots.</title>
        <authorList>
            <person name="Ma L."/>
            <person name="Liu K.W."/>
            <person name="Li Z."/>
            <person name="Hsiao Y.Y."/>
            <person name="Qi Y."/>
            <person name="Fu T."/>
            <person name="Tang G.D."/>
            <person name="Zhang D."/>
            <person name="Sun W.H."/>
            <person name="Liu D.K."/>
            <person name="Li Y."/>
            <person name="Chen G.Z."/>
            <person name="Liu X.D."/>
            <person name="Liao X.Y."/>
            <person name="Jiang Y.T."/>
            <person name="Yu X."/>
            <person name="Hao Y."/>
            <person name="Huang J."/>
            <person name="Zhao X.W."/>
            <person name="Ke S."/>
            <person name="Chen Y.Y."/>
            <person name="Wu W.L."/>
            <person name="Hsu J.L."/>
            <person name="Lin Y.F."/>
            <person name="Huang M.D."/>
            <person name="Li C.Y."/>
            <person name="Huang L."/>
            <person name="Wang Z.W."/>
            <person name="Zhao X."/>
            <person name="Zhong W.Y."/>
            <person name="Peng D.H."/>
            <person name="Ahmad S."/>
            <person name="Lan S."/>
            <person name="Zhang J.S."/>
            <person name="Tsai W.C."/>
            <person name="Van de Peer Y."/>
            <person name="Liu Z.J."/>
        </authorList>
    </citation>
    <scope>NUCLEOTIDE SEQUENCE</scope>
    <source>
        <strain evidence="1">SCP</strain>
    </source>
</reference>
<gene>
    <name evidence="1" type="ORF">QJS04_geneDACA012028</name>
</gene>
<name>A0AAV9BA40_ACOGR</name>
<accession>A0AAV9BA40</accession>
<dbReference type="EMBL" id="JAUJYN010000004">
    <property type="protein sequence ID" value="KAK1273495.1"/>
    <property type="molecule type" value="Genomic_DNA"/>
</dbReference>
<dbReference type="AlphaFoldDB" id="A0AAV9BA40"/>
<keyword evidence="2" id="KW-1185">Reference proteome</keyword>
<comment type="caution">
    <text evidence="1">The sequence shown here is derived from an EMBL/GenBank/DDBJ whole genome shotgun (WGS) entry which is preliminary data.</text>
</comment>